<dbReference type="EMBL" id="GBRH01162141">
    <property type="protein sequence ID" value="JAE35755.1"/>
    <property type="molecule type" value="Transcribed_RNA"/>
</dbReference>
<reference evidence="1" key="2">
    <citation type="journal article" date="2015" name="Data Brief">
        <title>Shoot transcriptome of the giant reed, Arundo donax.</title>
        <authorList>
            <person name="Barrero R.A."/>
            <person name="Guerrero F.D."/>
            <person name="Moolhuijzen P."/>
            <person name="Goolsby J.A."/>
            <person name="Tidwell J."/>
            <person name="Bellgard S.E."/>
            <person name="Bellgard M.I."/>
        </authorList>
    </citation>
    <scope>NUCLEOTIDE SEQUENCE</scope>
    <source>
        <tissue evidence="1">Shoot tissue taken approximately 20 cm above the soil surface</tissue>
    </source>
</reference>
<reference evidence="1" key="1">
    <citation type="submission" date="2014-09" db="EMBL/GenBank/DDBJ databases">
        <authorList>
            <person name="Magalhaes I.L.F."/>
            <person name="Oliveira U."/>
            <person name="Santos F.R."/>
            <person name="Vidigal T.H.D.A."/>
            <person name="Brescovit A.D."/>
            <person name="Santos A.J."/>
        </authorList>
    </citation>
    <scope>NUCLEOTIDE SEQUENCE</scope>
    <source>
        <tissue evidence="1">Shoot tissue taken approximately 20 cm above the soil surface</tissue>
    </source>
</reference>
<protein>
    <submittedName>
        <fullName evidence="1">Uncharacterized protein</fullName>
    </submittedName>
</protein>
<name>A0A0A9HF13_ARUDO</name>
<accession>A0A0A9HF13</accession>
<proteinExistence type="predicted"/>
<sequence>MMSGVKIAGEMKIGLAINIVKIRQNSKGLNEHLSAGSYISNTCYTKNLIPKG</sequence>
<dbReference type="AlphaFoldDB" id="A0A0A9HF13"/>
<evidence type="ECO:0000313" key="1">
    <source>
        <dbReference type="EMBL" id="JAE35755.1"/>
    </source>
</evidence>
<organism evidence="1">
    <name type="scientific">Arundo donax</name>
    <name type="common">Giant reed</name>
    <name type="synonym">Donax arundinaceus</name>
    <dbReference type="NCBI Taxonomy" id="35708"/>
    <lineage>
        <taxon>Eukaryota</taxon>
        <taxon>Viridiplantae</taxon>
        <taxon>Streptophyta</taxon>
        <taxon>Embryophyta</taxon>
        <taxon>Tracheophyta</taxon>
        <taxon>Spermatophyta</taxon>
        <taxon>Magnoliopsida</taxon>
        <taxon>Liliopsida</taxon>
        <taxon>Poales</taxon>
        <taxon>Poaceae</taxon>
        <taxon>PACMAD clade</taxon>
        <taxon>Arundinoideae</taxon>
        <taxon>Arundineae</taxon>
        <taxon>Arundo</taxon>
    </lineage>
</organism>